<keyword evidence="1" id="KW-0732">Signal</keyword>
<dbReference type="RefSeq" id="WP_320506526.1">
    <property type="nucleotide sequence ID" value="NZ_JAXCLW010000001.1"/>
</dbReference>
<sequence>MTKLLIGASALALGVLGASGASGNPKNVFSDDNNTVVNSTAHAFGDVYSESYNGRNDGVSYQSLSATTVDLDLAGLAIPVFSGNAATGDVRDNSGAANVSTTSGTASIPHQAISGAAVGEVNLGQ</sequence>
<gene>
    <name evidence="2" type="ORF">SMD27_01265</name>
</gene>
<dbReference type="EMBL" id="JAXCLW010000001">
    <property type="protein sequence ID" value="MDY0881462.1"/>
    <property type="molecule type" value="Genomic_DNA"/>
</dbReference>
<feature type="chain" id="PRO_5045490202" evidence="1">
    <location>
        <begin position="24"/>
        <end position="125"/>
    </location>
</feature>
<organism evidence="2 3">
    <name type="scientific">Dongia soli</name>
    <dbReference type="NCBI Taxonomy" id="600628"/>
    <lineage>
        <taxon>Bacteria</taxon>
        <taxon>Pseudomonadati</taxon>
        <taxon>Pseudomonadota</taxon>
        <taxon>Alphaproteobacteria</taxon>
        <taxon>Rhodospirillales</taxon>
        <taxon>Dongiaceae</taxon>
        <taxon>Dongia</taxon>
    </lineage>
</organism>
<evidence type="ECO:0000256" key="1">
    <source>
        <dbReference type="SAM" id="SignalP"/>
    </source>
</evidence>
<keyword evidence="3" id="KW-1185">Reference proteome</keyword>
<protein>
    <submittedName>
        <fullName evidence="2">Uncharacterized protein</fullName>
    </submittedName>
</protein>
<name>A0ABU5E565_9PROT</name>
<dbReference type="Proteomes" id="UP001279642">
    <property type="component" value="Unassembled WGS sequence"/>
</dbReference>
<proteinExistence type="predicted"/>
<evidence type="ECO:0000313" key="3">
    <source>
        <dbReference type="Proteomes" id="UP001279642"/>
    </source>
</evidence>
<comment type="caution">
    <text evidence="2">The sequence shown here is derived from an EMBL/GenBank/DDBJ whole genome shotgun (WGS) entry which is preliminary data.</text>
</comment>
<evidence type="ECO:0000313" key="2">
    <source>
        <dbReference type="EMBL" id="MDY0881462.1"/>
    </source>
</evidence>
<reference evidence="2 3" key="1">
    <citation type="journal article" date="2016" name="Antonie Van Leeuwenhoek">
        <title>Dongia soli sp. nov., isolated from soil from Dokdo, Korea.</title>
        <authorList>
            <person name="Kim D.U."/>
            <person name="Lee H."/>
            <person name="Kim H."/>
            <person name="Kim S.G."/>
            <person name="Ka J.O."/>
        </authorList>
    </citation>
    <scope>NUCLEOTIDE SEQUENCE [LARGE SCALE GENOMIC DNA]</scope>
    <source>
        <strain evidence="2 3">D78</strain>
    </source>
</reference>
<accession>A0ABU5E565</accession>
<feature type="signal peptide" evidence="1">
    <location>
        <begin position="1"/>
        <end position="23"/>
    </location>
</feature>